<evidence type="ECO:0008006" key="3">
    <source>
        <dbReference type="Google" id="ProtNLM"/>
    </source>
</evidence>
<accession>A0ABT7TB28</accession>
<sequence>MSAAVKALLMLEPLRRRPSFPSLLTPEQTAVTLGVSVDELDVMRAEGTGPIAFAVSPRVVRYSPAGVEAWKSHRSA</sequence>
<evidence type="ECO:0000313" key="1">
    <source>
        <dbReference type="EMBL" id="MDM7886564.1"/>
    </source>
</evidence>
<reference evidence="1 2" key="1">
    <citation type="submission" date="2023-06" db="EMBL/GenBank/DDBJ databases">
        <authorList>
            <person name="Feng G."/>
            <person name="Li J."/>
            <person name="Zhu H."/>
        </authorList>
    </citation>
    <scope>NUCLEOTIDE SEQUENCE [LARGE SCALE GENOMIC DNA]</scope>
    <source>
        <strain evidence="1 2">RHCKG23</strain>
    </source>
</reference>
<comment type="caution">
    <text evidence="1">The sequence shown here is derived from an EMBL/GenBank/DDBJ whole genome shotgun (WGS) entry which is preliminary data.</text>
</comment>
<keyword evidence="2" id="KW-1185">Reference proteome</keyword>
<gene>
    <name evidence="1" type="ORF">QUG92_15745</name>
</gene>
<dbReference type="EMBL" id="JAUCML010000013">
    <property type="protein sequence ID" value="MDM7886564.1"/>
    <property type="molecule type" value="Genomic_DNA"/>
</dbReference>
<evidence type="ECO:0000313" key="2">
    <source>
        <dbReference type="Proteomes" id="UP001237823"/>
    </source>
</evidence>
<protein>
    <recommendedName>
        <fullName evidence="3">DNA-binding protein</fullName>
    </recommendedName>
</protein>
<dbReference type="RefSeq" id="WP_289459909.1">
    <property type="nucleotide sequence ID" value="NZ_JAUCML010000013.1"/>
</dbReference>
<dbReference type="Proteomes" id="UP001237823">
    <property type="component" value="Unassembled WGS sequence"/>
</dbReference>
<name>A0ABT7TB28_9MICO</name>
<organism evidence="1 2">
    <name type="scientific">Curtobacterium citri</name>
    <dbReference type="NCBI Taxonomy" id="3055139"/>
    <lineage>
        <taxon>Bacteria</taxon>
        <taxon>Bacillati</taxon>
        <taxon>Actinomycetota</taxon>
        <taxon>Actinomycetes</taxon>
        <taxon>Micrococcales</taxon>
        <taxon>Microbacteriaceae</taxon>
        <taxon>Curtobacterium</taxon>
    </lineage>
</organism>
<proteinExistence type="predicted"/>